<evidence type="ECO:0000256" key="1">
    <source>
        <dbReference type="SAM" id="MobiDB-lite"/>
    </source>
</evidence>
<dbReference type="NCBIfam" id="TIGR01635">
    <property type="entry name" value="tail_comp_S"/>
    <property type="match status" value="1"/>
</dbReference>
<evidence type="ECO:0000313" key="2">
    <source>
        <dbReference type="EMBL" id="MBM3114960.1"/>
    </source>
</evidence>
<comment type="caution">
    <text evidence="2">The sequence shown here is derived from an EMBL/GenBank/DDBJ whole genome shotgun (WGS) entry which is preliminary data.</text>
</comment>
<dbReference type="EMBL" id="JAESND010000001">
    <property type="protein sequence ID" value="MBM3114960.1"/>
    <property type="molecule type" value="Genomic_DNA"/>
</dbReference>
<evidence type="ECO:0000313" key="3">
    <source>
        <dbReference type="Proteomes" id="UP000809431"/>
    </source>
</evidence>
<accession>A0ABS2BH61</accession>
<dbReference type="Pfam" id="PF05069">
    <property type="entry name" value="Phage_tail_S"/>
    <property type="match status" value="1"/>
</dbReference>
<reference evidence="2 3" key="1">
    <citation type="submission" date="2021-01" db="EMBL/GenBank/DDBJ databases">
        <title>Draft Genome Sequence and Polyhydroxyalkanoate Biosynthetic Potential of Jeongeupia naejangsanensis Type Strain DSM 24253.</title>
        <authorList>
            <person name="Turrini P."/>
            <person name="Artuso I."/>
            <person name="Lugli G.A."/>
            <person name="Frangipani E."/>
            <person name="Ventura M."/>
            <person name="Visca P."/>
        </authorList>
    </citation>
    <scope>NUCLEOTIDE SEQUENCE [LARGE SCALE GENOMIC DNA]</scope>
    <source>
        <strain evidence="2 3">DSM 24253</strain>
    </source>
</reference>
<feature type="region of interest" description="Disordered" evidence="1">
    <location>
        <begin position="47"/>
        <end position="72"/>
    </location>
</feature>
<feature type="compositionally biased region" description="Basic residues" evidence="1">
    <location>
        <begin position="63"/>
        <end position="72"/>
    </location>
</feature>
<keyword evidence="3" id="KW-1185">Reference proteome</keyword>
<organism evidence="2 3">
    <name type="scientific">Jeongeupia naejangsanensis</name>
    <dbReference type="NCBI Taxonomy" id="613195"/>
    <lineage>
        <taxon>Bacteria</taxon>
        <taxon>Pseudomonadati</taxon>
        <taxon>Pseudomonadota</taxon>
        <taxon>Betaproteobacteria</taxon>
        <taxon>Neisseriales</taxon>
        <taxon>Chitinibacteraceae</taxon>
        <taxon>Jeongeupia</taxon>
    </lineage>
</organism>
<sequence length="151" mass="16690">MSAGPPVDDLGAVEDWASGLLAKLSPVERRKLTRQLAAALRQSQAKRIAEQKAPDGVPYAPRSSKRGLRGKKGRIRRSMFAKLRAARHLKAESTADEASVGFSGRDARIAGQHQDGSIRRLPRRVLLGFSQNELSITHEIILHNFIAEKYQ</sequence>
<dbReference type="Proteomes" id="UP000809431">
    <property type="component" value="Unassembled WGS sequence"/>
</dbReference>
<protein>
    <submittedName>
        <fullName evidence="2">Phage virion morphogenesis protein</fullName>
    </submittedName>
</protein>
<dbReference type="InterPro" id="IPR006522">
    <property type="entry name" value="Phage_virion_morphogenesis"/>
</dbReference>
<gene>
    <name evidence="2" type="ORF">JMJ54_03885</name>
</gene>
<proteinExistence type="predicted"/>
<dbReference type="RefSeq" id="WP_203536616.1">
    <property type="nucleotide sequence ID" value="NZ_JAESND010000001.1"/>
</dbReference>
<name>A0ABS2BH61_9NEIS</name>